<evidence type="ECO:0008006" key="3">
    <source>
        <dbReference type="Google" id="ProtNLM"/>
    </source>
</evidence>
<dbReference type="Proteomes" id="UP001597138">
    <property type="component" value="Unassembled WGS sequence"/>
</dbReference>
<dbReference type="RefSeq" id="WP_379815536.1">
    <property type="nucleotide sequence ID" value="NZ_JBHUDZ010000016.1"/>
</dbReference>
<reference evidence="2" key="1">
    <citation type="journal article" date="2019" name="Int. J. Syst. Evol. Microbiol.">
        <title>The Global Catalogue of Microorganisms (GCM) 10K type strain sequencing project: providing services to taxonomists for standard genome sequencing and annotation.</title>
        <authorList>
            <consortium name="The Broad Institute Genomics Platform"/>
            <consortium name="The Broad Institute Genome Sequencing Center for Infectious Disease"/>
            <person name="Wu L."/>
            <person name="Ma J."/>
        </authorList>
    </citation>
    <scope>NUCLEOTIDE SEQUENCE [LARGE SCALE GENOMIC DNA]</scope>
    <source>
        <strain evidence="2">CCUG 70865</strain>
    </source>
</reference>
<dbReference type="EMBL" id="JBHUDZ010000016">
    <property type="protein sequence ID" value="MFD1604447.1"/>
    <property type="molecule type" value="Genomic_DNA"/>
</dbReference>
<evidence type="ECO:0000313" key="1">
    <source>
        <dbReference type="EMBL" id="MFD1604447.1"/>
    </source>
</evidence>
<proteinExistence type="predicted"/>
<organism evidence="1 2">
    <name type="scientific">Flavobacterium artemisiae</name>
    <dbReference type="NCBI Taxonomy" id="2126556"/>
    <lineage>
        <taxon>Bacteria</taxon>
        <taxon>Pseudomonadati</taxon>
        <taxon>Bacteroidota</taxon>
        <taxon>Flavobacteriia</taxon>
        <taxon>Flavobacteriales</taxon>
        <taxon>Flavobacteriaceae</taxon>
        <taxon>Flavobacterium</taxon>
    </lineage>
</organism>
<name>A0ABW4HHB9_9FLAO</name>
<sequence>MKKTFFSVFILILTISCSEKKTNKENSIIKKSKSDTVAKTANTEIENNPDCVFDNNYKKVTEEWLDELEIKNYVWDAEINKAKLIYDGDTLTVFKGGCNHFISSVEIKTDIYPNKELDTSLIRKINEIACKFKFDNYCKKLIDGQFKRNNTSNSSFFLEFEDDDPEDNLISEGIEILEKKKSTIIKISEYYN</sequence>
<dbReference type="PROSITE" id="PS51257">
    <property type="entry name" value="PROKAR_LIPOPROTEIN"/>
    <property type="match status" value="1"/>
</dbReference>
<comment type="caution">
    <text evidence="1">The sequence shown here is derived from an EMBL/GenBank/DDBJ whole genome shotgun (WGS) entry which is preliminary data.</text>
</comment>
<evidence type="ECO:0000313" key="2">
    <source>
        <dbReference type="Proteomes" id="UP001597138"/>
    </source>
</evidence>
<keyword evidence="2" id="KW-1185">Reference proteome</keyword>
<accession>A0ABW4HHB9</accession>
<protein>
    <recommendedName>
        <fullName evidence="3">Lipoprotein</fullName>
    </recommendedName>
</protein>
<gene>
    <name evidence="1" type="ORF">ACFSC2_17050</name>
</gene>